<name>A0A1G2MBX4_9BACT</name>
<dbReference type="EMBL" id="MHRI01000009">
    <property type="protein sequence ID" value="OHA21397.1"/>
    <property type="molecule type" value="Genomic_DNA"/>
</dbReference>
<comment type="caution">
    <text evidence="1">The sequence shown here is derived from an EMBL/GenBank/DDBJ whole genome shotgun (WGS) entry which is preliminary data.</text>
</comment>
<reference evidence="1 2" key="1">
    <citation type="journal article" date="2016" name="Nat. Commun.">
        <title>Thousands of microbial genomes shed light on interconnected biogeochemical processes in an aquifer system.</title>
        <authorList>
            <person name="Anantharaman K."/>
            <person name="Brown C.T."/>
            <person name="Hug L.A."/>
            <person name="Sharon I."/>
            <person name="Castelle C.J."/>
            <person name="Probst A.J."/>
            <person name="Thomas B.C."/>
            <person name="Singh A."/>
            <person name="Wilkins M.J."/>
            <person name="Karaoz U."/>
            <person name="Brodie E.L."/>
            <person name="Williams K.H."/>
            <person name="Hubbard S.S."/>
            <person name="Banfield J.F."/>
        </authorList>
    </citation>
    <scope>NUCLEOTIDE SEQUENCE [LARGE SCALE GENOMIC DNA]</scope>
</reference>
<evidence type="ECO:0000313" key="2">
    <source>
        <dbReference type="Proteomes" id="UP000178121"/>
    </source>
</evidence>
<evidence type="ECO:0000313" key="1">
    <source>
        <dbReference type="EMBL" id="OHA21397.1"/>
    </source>
</evidence>
<gene>
    <name evidence="1" type="ORF">A2849_00165</name>
</gene>
<organism evidence="1 2">
    <name type="scientific">Candidatus Taylorbacteria bacterium RIFCSPHIGHO2_01_FULL_51_15</name>
    <dbReference type="NCBI Taxonomy" id="1802304"/>
    <lineage>
        <taxon>Bacteria</taxon>
        <taxon>Candidatus Tayloriibacteriota</taxon>
    </lineage>
</organism>
<sequence>MAKPSPTTTTVEPETPAEANELVGIFKRVFNVKLDLNTFAGLLDPQIDKLVDSAVEAADKAVKKDSTFRLQVFNYGLGMLSGKVESAAEHVGEPMKTTLRKFSDFLDGFREKFYGSDKKKKTSTTGLDDALVKAIVKIDEAFLKRCDDVLGSTDAFDPGAMEAVLKQLEAEATARDKLKRIVLEGPKESPGPEKPKVPLTKRLDETARYLDKAAEKTLGPVNHELEQQVARWKAANQALERKVAARGPQRRSLIGMAWHWLSKP</sequence>
<accession>A0A1G2MBX4</accession>
<dbReference type="Proteomes" id="UP000178121">
    <property type="component" value="Unassembled WGS sequence"/>
</dbReference>
<dbReference type="AlphaFoldDB" id="A0A1G2MBX4"/>
<protein>
    <submittedName>
        <fullName evidence="1">Uncharacterized protein</fullName>
    </submittedName>
</protein>
<proteinExistence type="predicted"/>